<dbReference type="PANTHER" id="PTHR13234:SF14">
    <property type="entry name" value="GAMMA INTERFERON INDUCIBLE LYSOSOMAL THIOL REDUCTASE"/>
    <property type="match status" value="1"/>
</dbReference>
<dbReference type="InterPro" id="IPR004911">
    <property type="entry name" value="Interferon-induced_GILT"/>
</dbReference>
<dbReference type="Proteomes" id="UP000887566">
    <property type="component" value="Unplaced"/>
</dbReference>
<evidence type="ECO:0000313" key="4">
    <source>
        <dbReference type="Proteomes" id="UP000887566"/>
    </source>
</evidence>
<sequence>MNSVTAAFSFVVLFFALIAPCDSQFNRKRQGDRVKVDVYIEAQCPFSTKFMHNQLIPFVRKYPNHPNLIDLRVIPHGNTVCHKGIRRIHCTCFHGFAECQLNQLMNCVIKHHPYIYDHLETLSCIQGQPDLASAQFSCIRGRPDEASLMRCTKSYKGRKLLLESGYTTNRAGVNIVPWVTLNGWFNDPASIHFEREVCNISPNC</sequence>
<dbReference type="WBParaSite" id="PSAMB.scaffold646size44613.g7655.t1">
    <property type="protein sequence ID" value="PSAMB.scaffold646size44613.g7655.t1"/>
    <property type="gene ID" value="PSAMB.scaffold646size44613.g7655"/>
</dbReference>
<keyword evidence="3" id="KW-0732">Signal</keyword>
<evidence type="ECO:0000313" key="5">
    <source>
        <dbReference type="WBParaSite" id="PSAMB.scaffold646size44613.g7655.t1"/>
    </source>
</evidence>
<dbReference type="Pfam" id="PF03227">
    <property type="entry name" value="GILT"/>
    <property type="match status" value="1"/>
</dbReference>
<feature type="signal peptide" evidence="3">
    <location>
        <begin position="1"/>
        <end position="23"/>
    </location>
</feature>
<name>A0A914X5B8_9BILA</name>
<comment type="similarity">
    <text evidence="1">Belongs to the GILT family.</text>
</comment>
<proteinExistence type="inferred from homology"/>
<evidence type="ECO:0000256" key="2">
    <source>
        <dbReference type="ARBA" id="ARBA00023180"/>
    </source>
</evidence>
<evidence type="ECO:0000256" key="3">
    <source>
        <dbReference type="SAM" id="SignalP"/>
    </source>
</evidence>
<dbReference type="GO" id="GO:0016671">
    <property type="term" value="F:oxidoreductase activity, acting on a sulfur group of donors, disulfide as acceptor"/>
    <property type="evidence" value="ECO:0007669"/>
    <property type="project" value="InterPro"/>
</dbReference>
<accession>A0A914X5B8</accession>
<keyword evidence="4" id="KW-1185">Reference proteome</keyword>
<feature type="chain" id="PRO_5037460510" evidence="3">
    <location>
        <begin position="24"/>
        <end position="204"/>
    </location>
</feature>
<dbReference type="AlphaFoldDB" id="A0A914X5B8"/>
<dbReference type="PANTHER" id="PTHR13234">
    <property type="entry name" value="GAMMA-INTERFERON INDUCIBLE LYSOSOMAL THIOL REDUCTASE GILT"/>
    <property type="match status" value="1"/>
</dbReference>
<evidence type="ECO:0000256" key="1">
    <source>
        <dbReference type="ARBA" id="ARBA00005679"/>
    </source>
</evidence>
<organism evidence="4 5">
    <name type="scientific">Plectus sambesii</name>
    <dbReference type="NCBI Taxonomy" id="2011161"/>
    <lineage>
        <taxon>Eukaryota</taxon>
        <taxon>Metazoa</taxon>
        <taxon>Ecdysozoa</taxon>
        <taxon>Nematoda</taxon>
        <taxon>Chromadorea</taxon>
        <taxon>Plectida</taxon>
        <taxon>Plectina</taxon>
        <taxon>Plectoidea</taxon>
        <taxon>Plectidae</taxon>
        <taxon>Plectus</taxon>
    </lineage>
</organism>
<reference evidence="5" key="1">
    <citation type="submission" date="2022-11" db="UniProtKB">
        <authorList>
            <consortium name="WormBaseParasite"/>
        </authorList>
    </citation>
    <scope>IDENTIFICATION</scope>
</reference>
<protein>
    <submittedName>
        <fullName evidence="5">Uncharacterized protein</fullName>
    </submittedName>
</protein>
<keyword evidence="2" id="KW-0325">Glycoprotein</keyword>